<feature type="transmembrane region" description="Helical" evidence="17">
    <location>
        <begin position="1212"/>
        <end position="1236"/>
    </location>
</feature>
<dbReference type="InterPro" id="IPR013783">
    <property type="entry name" value="Ig-like_fold"/>
</dbReference>
<dbReference type="CDD" id="cd01181">
    <property type="entry name" value="IPT_plexin_repeat3"/>
    <property type="match status" value="1"/>
</dbReference>
<dbReference type="Pfam" id="PF20170">
    <property type="entry name" value="Plexin_RBD"/>
    <property type="match status" value="1"/>
</dbReference>
<evidence type="ECO:0000256" key="7">
    <source>
        <dbReference type="ARBA" id="ARBA00022989"/>
    </source>
</evidence>
<evidence type="ECO:0000256" key="5">
    <source>
        <dbReference type="ARBA" id="ARBA00022729"/>
    </source>
</evidence>
<dbReference type="SUPFAM" id="SSF48350">
    <property type="entry name" value="GTPase activation domain, GAP"/>
    <property type="match status" value="1"/>
</dbReference>
<comment type="function">
    <text evidence="12">Coreceptor for SEMA3A, SEMA3C, SEMA3F and SEMA6D. Necessary for signaling by class 3 semaphorins and subsequent remodeling of the cytoskeleton. Plays a role in axon guidance, invasive growth and cell migration. Class 3 semaphorins bind to a complex composed of a neuropilin and a plexin. The plexin modulates the affinity of the complex for specific semaphorins, and its cytoplasmic domain is required for the activation of down-stream signaling events in the cytoplasm. Acts as coreceptor of TREM2 for SEMA6D in dendritic cells and is involved in the generation of immune responses and skeletal homeostasis.</text>
</comment>
<evidence type="ECO:0000256" key="13">
    <source>
        <dbReference type="ARBA" id="ARBA00063740"/>
    </source>
</evidence>
<dbReference type="GO" id="GO:0017154">
    <property type="term" value="F:semaphorin receptor activity"/>
    <property type="evidence" value="ECO:0007669"/>
    <property type="project" value="InterPro"/>
</dbReference>
<dbReference type="PROSITE" id="PS51004">
    <property type="entry name" value="SEMA"/>
    <property type="match status" value="1"/>
</dbReference>
<dbReference type="InterPro" id="IPR015943">
    <property type="entry name" value="WD40/YVTN_repeat-like_dom_sf"/>
</dbReference>
<evidence type="ECO:0000256" key="10">
    <source>
        <dbReference type="ARBA" id="ARBA00023157"/>
    </source>
</evidence>
<dbReference type="GO" id="GO:0030334">
    <property type="term" value="P:regulation of cell migration"/>
    <property type="evidence" value="ECO:0007669"/>
    <property type="project" value="TreeGrafter"/>
</dbReference>
<dbReference type="InterPro" id="IPR046800">
    <property type="entry name" value="Plexin_RBD"/>
</dbReference>
<feature type="coiled-coil region" evidence="16">
    <location>
        <begin position="1233"/>
        <end position="1282"/>
    </location>
</feature>
<dbReference type="Gene3D" id="2.60.40.10">
    <property type="entry name" value="Immunoglobulins"/>
    <property type="match status" value="5"/>
</dbReference>
<dbReference type="Pfam" id="PF01403">
    <property type="entry name" value="Sema"/>
    <property type="match status" value="1"/>
</dbReference>
<name>A0A8C9W0B9_SCLFO</name>
<dbReference type="Pfam" id="PF17960">
    <property type="entry name" value="TIG_plexin"/>
    <property type="match status" value="1"/>
</dbReference>
<dbReference type="InterPro" id="IPR036352">
    <property type="entry name" value="Semap_dom_sf"/>
</dbReference>
<keyword evidence="8 16" id="KW-0175">Coiled coil</keyword>
<reference evidence="20" key="3">
    <citation type="submission" date="2025-09" db="UniProtKB">
        <authorList>
            <consortium name="Ensembl"/>
        </authorList>
    </citation>
    <scope>IDENTIFICATION</scope>
</reference>
<dbReference type="Pfam" id="PF01437">
    <property type="entry name" value="PSI"/>
    <property type="match status" value="2"/>
</dbReference>
<evidence type="ECO:0000256" key="2">
    <source>
        <dbReference type="ARBA" id="ARBA00010297"/>
    </source>
</evidence>
<dbReference type="GO" id="GO:0001763">
    <property type="term" value="P:morphogenesis of a branching structure"/>
    <property type="evidence" value="ECO:0007669"/>
    <property type="project" value="UniProtKB-ARBA"/>
</dbReference>
<sequence>MRPAPGLHRSVRLMGSLVLLLLQGVLVSAHTMPAPFKTFSPLEGGLTHLVIHNKTGELYVGAVNWIYKLSSDLTKLRSHVTGPVVDNEKCYPPPSVQSCPHELAQTNNVNKLLLVDYAQNRLIACGSTSQGICQFLRLDDLFKLGEPHHRKEHYLSSVNESGTMSGVIIEGIDSPNGKLFVGTPIDGKSEYFPTLSSRKLMANEENADMFSFVYQDEFVSSQLKIPSDTLSKFPAFDIYYIYGFSSEQFVYYLTLQLDTQLTSPDASGEQFFTSKIVRLCVDDPKFYSYVEFPIGCTKDGVEYRLIQDAYLARPGRQLARSLGISEREDILFTVFSQGQKNRAKPPKESALCLFTLRRIKEKIKERIQSCYKGEGKLSLPWLLNKELACINSPLQIDDNFCGQDFNQPLGGTSTIEGLPLFVDKDDGMTSVAAYDYRGNTVVFAGTRSGRMKKVGLPAQLYENVVVSEGSPILRDLLLSPDHQHIYTLTDKQVSRVPVESCEQYTGCAECLGSRDPHCGWCVLHSVCSRKDRCERAEEPQRFTSDLRQCVQLSVQPRNISVTMSELVLQARNVPDLSAGVNCSFEDYMETEGLIEGNYIYCRSPSARDVIPITRGQGDMRVVKLYLKSKETGKKFASVDFVFYNCSVHQSCLSCVNGSFPCHWCKYRHMCTHNANDCSFQEGRVNVSEECPQILPSTQIYIPVGVMKPITLLARNLPQPQSGQRNYECIFRIQGVSHSVTALRFNSTSIQCQKTVYDYEGNDISDLPVDLSVVWNGNFVIDNPYNIQAHLYKCYALRDSCGMCLKADPRFECGWCVQEKKCSLRQECTPLESSWMHASSGNSRCAHPKIFKTGPRQGGTRLTITGENLGLQFRDIQSGVRLGKVLCHPIEEEYIRAEQVGLMVNGWRKGHNSLFCEPLVIHTVYIWHCPQTPFFFRVQPAQGPLSGGTRITIEGHHLNAGSAVAINIGLNVCHFERNAKEIVCVTPAGQRPGGTPVMVDINWAELRNPEVKFNYTEDPTILKIDPDWSIASGGTLLTVSGTNLATIREPKIRAKFGSAESFHSCTVHNNTIMICLAPSVAASEKGFSELGSSPDEIGFYMDNVQSVMVVNETFSYYPDPIFEPLSSTGVLELKPSSPLILKGRNLIPSAPGNSRLNYTVLIGETPCVLTLSETQLLCEWPNLTGQHKVTVRVGGFEYSPGTLQIYSDSLLTLPAIIGIGGGGGLLLLVIIAVLIAYKRKSRDADRTLKRLQLQMDNLESRVALECKEAFAELQTDIHELTQELDGAGIPFLDYRTYAMRVLFPGIEDHPVLKEMEVQANVEKALTLFGQLLNKKHFLLTFIRTLEAQRSFSMRDRGNVASLIMTALQGEMEYATGVLKQLLSDLIDKNLESKNHPKLLLRRTESVAEKMLTNWFTFLLYKFLKECAGEPLFMLYCAMKQQMEKGPIDAITGEARYSLSEDKLIRQQIDYKTLTLHCVNPENENAPEVTVKCLNCDTITQVKEKLLDAVYKGSPYSQRPKASDMDLEWRQGRMARIILQDEDVTTKIDNDWKRLNTLAHYQVTDGSVIALVPKQNSAYNISNSSTFSKSLSRYESMLRTASSPDSLRSRTPMITPDLESGTKLWHLVKNHDHSDQREGDRGSKMVSEIYLTRLLATKGTLQKFVDDLFETIFSTAHRGSALPLAIKYMFDFLDEQADKHQITDPDVRHTWKSNCLPLRFWVNVIKNPQFVFDIHKNSITDACLSVVAQTFMDSCSTSEHKLGKDSPSNKLLYAKDIPNYKNWVERYYSDISRMPAISDQDMSAYLAEQSRLHLNQFNSMSALHEIYSYIVKYKDEVSPAVCRSSVGLSL</sequence>
<accession>A0A8C9W0B9</accession>
<dbReference type="SUPFAM" id="SSF81296">
    <property type="entry name" value="E set domains"/>
    <property type="match status" value="3"/>
</dbReference>
<evidence type="ECO:0000313" key="20">
    <source>
        <dbReference type="Ensembl" id="ENSSFOP00015067772.1"/>
    </source>
</evidence>
<evidence type="ECO:0000256" key="11">
    <source>
        <dbReference type="ARBA" id="ARBA00023180"/>
    </source>
</evidence>
<keyword evidence="10" id="KW-1015">Disulfide bond</keyword>
<dbReference type="SMART" id="SM00429">
    <property type="entry name" value="IPT"/>
    <property type="match status" value="4"/>
</dbReference>
<evidence type="ECO:0000256" key="9">
    <source>
        <dbReference type="ARBA" id="ARBA00023136"/>
    </source>
</evidence>
<protein>
    <recommendedName>
        <fullName evidence="14">Plexin-A1</fullName>
    </recommendedName>
</protein>
<comment type="subcellular location">
    <subcellularLocation>
        <location evidence="1">Cell membrane</location>
        <topology evidence="1">Single-pass type I membrane protein</topology>
    </subcellularLocation>
</comment>
<keyword evidence="5 18" id="KW-0732">Signal</keyword>
<dbReference type="Gene3D" id="2.130.10.10">
    <property type="entry name" value="YVTN repeat-like/Quinoprotein amine dehydrogenase"/>
    <property type="match status" value="1"/>
</dbReference>
<dbReference type="InterPro" id="IPR041019">
    <property type="entry name" value="TIG1_plexin"/>
</dbReference>
<evidence type="ECO:0000256" key="4">
    <source>
        <dbReference type="ARBA" id="ARBA00022692"/>
    </source>
</evidence>
<reference evidence="20" key="2">
    <citation type="submission" date="2025-08" db="UniProtKB">
        <authorList>
            <consortium name="Ensembl"/>
        </authorList>
    </citation>
    <scope>IDENTIFICATION</scope>
</reference>
<dbReference type="PANTHER" id="PTHR22625">
    <property type="entry name" value="PLEXIN"/>
    <property type="match status" value="1"/>
</dbReference>
<evidence type="ECO:0000256" key="14">
    <source>
        <dbReference type="ARBA" id="ARBA00070714"/>
    </source>
</evidence>
<evidence type="ECO:0000256" key="6">
    <source>
        <dbReference type="ARBA" id="ARBA00022737"/>
    </source>
</evidence>
<gene>
    <name evidence="20" type="primary">PLXNA1</name>
    <name evidence="20" type="synonym">LOC108939320</name>
</gene>
<dbReference type="InterPro" id="IPR002165">
    <property type="entry name" value="Plexin_repeat"/>
</dbReference>
<dbReference type="CDD" id="cd12790">
    <property type="entry name" value="RasGAP_plexin_A"/>
    <property type="match status" value="1"/>
</dbReference>
<dbReference type="FunFam" id="2.60.40.10:FF:000320">
    <property type="entry name" value="Plexin A1"/>
    <property type="match status" value="1"/>
</dbReference>
<evidence type="ECO:0000313" key="21">
    <source>
        <dbReference type="Proteomes" id="UP000694397"/>
    </source>
</evidence>
<dbReference type="InterPro" id="IPR001627">
    <property type="entry name" value="Semap_dom"/>
</dbReference>
<keyword evidence="3" id="KW-1003">Cell membrane</keyword>
<dbReference type="GO" id="GO:0007411">
    <property type="term" value="P:axon guidance"/>
    <property type="evidence" value="ECO:0007669"/>
    <property type="project" value="UniProtKB-ARBA"/>
</dbReference>
<dbReference type="SMART" id="SM00423">
    <property type="entry name" value="PSI"/>
    <property type="match status" value="3"/>
</dbReference>
<dbReference type="InterPro" id="IPR031148">
    <property type="entry name" value="Plexin"/>
</dbReference>
<dbReference type="PANTHER" id="PTHR22625:SF35">
    <property type="entry name" value="PLEXIN-A1"/>
    <property type="match status" value="1"/>
</dbReference>
<dbReference type="Gene3D" id="1.10.506.10">
    <property type="entry name" value="GTPase Activation - p120gap, domain 1"/>
    <property type="match status" value="2"/>
</dbReference>
<dbReference type="FunFam" id="2.130.10.10:FF:000006">
    <property type="entry name" value="Plexin A2"/>
    <property type="match status" value="1"/>
</dbReference>
<dbReference type="CDD" id="cd00603">
    <property type="entry name" value="IPT_PCSR"/>
    <property type="match status" value="1"/>
</dbReference>
<dbReference type="InterPro" id="IPR014756">
    <property type="entry name" value="Ig_E-set"/>
</dbReference>
<dbReference type="Pfam" id="PF18020">
    <property type="entry name" value="TIG_2"/>
    <property type="match status" value="1"/>
</dbReference>
<dbReference type="Gene3D" id="3.30.1680.10">
    <property type="entry name" value="ligand-binding face of the semaphorins, domain 2"/>
    <property type="match status" value="1"/>
</dbReference>
<comment type="subunit">
    <text evidence="13">Interacts directly with NRP1 and NRP2. Interacts with PLXN1B. Interacts with FARP2, RND1 and KDR/VEGFR2. Binding of SEMA3A leads to dissociation of FARP2. Interacts with CRMP1, DPYSL2/CRMP2, DPYSL3/CRMP3 and DPYSL4/CRMP4. Interacts (via TIG domains) with TREM2; the interaction mediates SEMA6D binding and signaling through TYROBP.</text>
</comment>
<dbReference type="FunFam" id="1.10.506.10:FF:000006">
    <property type="entry name" value="Plexin A1"/>
    <property type="match status" value="1"/>
</dbReference>
<evidence type="ECO:0000256" key="1">
    <source>
        <dbReference type="ARBA" id="ARBA00004251"/>
    </source>
</evidence>
<evidence type="ECO:0000256" key="12">
    <source>
        <dbReference type="ARBA" id="ARBA00054048"/>
    </source>
</evidence>
<dbReference type="InterPro" id="IPR013548">
    <property type="entry name" value="Plexin_cytoplasmic_RasGAP_dom"/>
</dbReference>
<dbReference type="Pfam" id="PF08337">
    <property type="entry name" value="Plexin_cytopl"/>
    <property type="match status" value="1"/>
</dbReference>
<dbReference type="SUPFAM" id="SSF101912">
    <property type="entry name" value="Sema domain"/>
    <property type="match status" value="1"/>
</dbReference>
<dbReference type="InterPro" id="IPR016201">
    <property type="entry name" value="PSI"/>
</dbReference>
<evidence type="ECO:0000256" key="18">
    <source>
        <dbReference type="SAM" id="SignalP"/>
    </source>
</evidence>
<dbReference type="Pfam" id="PF01833">
    <property type="entry name" value="TIG"/>
    <property type="match status" value="3"/>
</dbReference>
<dbReference type="FunFam" id="2.60.40.10:FF:000071">
    <property type="entry name" value="Plexin A2"/>
    <property type="match status" value="1"/>
</dbReference>
<comment type="similarity">
    <text evidence="2">Belongs to the plexin family.</text>
</comment>
<evidence type="ECO:0000256" key="15">
    <source>
        <dbReference type="PROSITE-ProRule" id="PRU00352"/>
    </source>
</evidence>
<dbReference type="Ensembl" id="ENSSFOT00015058147.1">
    <property type="protein sequence ID" value="ENSSFOP00015067772.1"/>
    <property type="gene ID" value="ENSSFOG00015015272.2"/>
</dbReference>
<dbReference type="InterPro" id="IPR041362">
    <property type="entry name" value="TIG2_plexin"/>
</dbReference>
<dbReference type="Pfam" id="PF24479">
    <property type="entry name" value="PSI_PlexinA-B"/>
    <property type="match status" value="1"/>
</dbReference>
<keyword evidence="9 17" id="KW-0472">Membrane</keyword>
<keyword evidence="11" id="KW-0325">Glycoprotein</keyword>
<keyword evidence="7 17" id="KW-1133">Transmembrane helix</keyword>
<keyword evidence="21" id="KW-1185">Reference proteome</keyword>
<dbReference type="Proteomes" id="UP000694397">
    <property type="component" value="Chromosome 19"/>
</dbReference>
<dbReference type="SMART" id="SM00630">
    <property type="entry name" value="Sema"/>
    <property type="match status" value="1"/>
</dbReference>
<evidence type="ECO:0000256" key="17">
    <source>
        <dbReference type="SAM" id="Phobius"/>
    </source>
</evidence>
<feature type="domain" description="Sema" evidence="19">
    <location>
        <begin position="24"/>
        <end position="498"/>
    </location>
</feature>
<dbReference type="FunFam" id="1.10.506.10:FF:000005">
    <property type="entry name" value="Plexin A1"/>
    <property type="match status" value="1"/>
</dbReference>
<evidence type="ECO:0000256" key="3">
    <source>
        <dbReference type="ARBA" id="ARBA00022475"/>
    </source>
</evidence>
<evidence type="ECO:0000256" key="16">
    <source>
        <dbReference type="SAM" id="Coils"/>
    </source>
</evidence>
<dbReference type="GeneTree" id="ENSGT01050000244850"/>
<dbReference type="FunFam" id="3.10.20.90:FF:000018">
    <property type="entry name" value="Plexin A2"/>
    <property type="match status" value="1"/>
</dbReference>
<feature type="chain" id="PRO_5034398625" description="Plexin-A1" evidence="18">
    <location>
        <begin position="30"/>
        <end position="1848"/>
    </location>
</feature>
<dbReference type="SUPFAM" id="SSF103575">
    <property type="entry name" value="Plexin repeat"/>
    <property type="match status" value="2"/>
</dbReference>
<reference evidence="20 21" key="1">
    <citation type="submission" date="2019-04" db="EMBL/GenBank/DDBJ databases">
        <authorList>
            <consortium name="Wellcome Sanger Institute Data Sharing"/>
        </authorList>
    </citation>
    <scope>NUCLEOTIDE SEQUENCE [LARGE SCALE GENOMIC DNA]</scope>
</reference>
<evidence type="ECO:0000256" key="8">
    <source>
        <dbReference type="ARBA" id="ARBA00023054"/>
    </source>
</evidence>
<evidence type="ECO:0000259" key="19">
    <source>
        <dbReference type="PROSITE" id="PS51004"/>
    </source>
</evidence>
<dbReference type="InterPro" id="IPR008936">
    <property type="entry name" value="Rho_GTPase_activation_prot"/>
</dbReference>
<keyword evidence="4 17" id="KW-0812">Transmembrane</keyword>
<comment type="caution">
    <text evidence="15">Lacks conserved residue(s) required for the propagation of feature annotation.</text>
</comment>
<dbReference type="GO" id="GO:0002116">
    <property type="term" value="C:semaphorin receptor complex"/>
    <property type="evidence" value="ECO:0007669"/>
    <property type="project" value="TreeGrafter"/>
</dbReference>
<keyword evidence="6" id="KW-0677">Repeat</keyword>
<proteinExistence type="inferred from homology"/>
<organism evidence="20 21">
    <name type="scientific">Scleropages formosus</name>
    <name type="common">Asian bonytongue</name>
    <name type="synonym">Osteoglossum formosum</name>
    <dbReference type="NCBI Taxonomy" id="113540"/>
    <lineage>
        <taxon>Eukaryota</taxon>
        <taxon>Metazoa</taxon>
        <taxon>Chordata</taxon>
        <taxon>Craniata</taxon>
        <taxon>Vertebrata</taxon>
        <taxon>Euteleostomi</taxon>
        <taxon>Actinopterygii</taxon>
        <taxon>Neopterygii</taxon>
        <taxon>Teleostei</taxon>
        <taxon>Osteoglossocephala</taxon>
        <taxon>Osteoglossomorpha</taxon>
        <taxon>Osteoglossiformes</taxon>
        <taxon>Osteoglossidae</taxon>
        <taxon>Scleropages</taxon>
    </lineage>
</organism>
<dbReference type="InterPro" id="IPR002909">
    <property type="entry name" value="IPT_dom"/>
</dbReference>
<dbReference type="GO" id="GO:0005886">
    <property type="term" value="C:plasma membrane"/>
    <property type="evidence" value="ECO:0007669"/>
    <property type="project" value="UniProtKB-SubCell"/>
</dbReference>
<feature type="signal peptide" evidence="18">
    <location>
        <begin position="1"/>
        <end position="29"/>
    </location>
</feature>
<dbReference type="FunFam" id="2.60.40.10:FF:000329">
    <property type="entry name" value="Plexin A4"/>
    <property type="match status" value="1"/>
</dbReference>